<dbReference type="RefSeq" id="WP_209285811.1">
    <property type="nucleotide sequence ID" value="NZ_JACVEW010000001.1"/>
</dbReference>
<proteinExistence type="predicted"/>
<dbReference type="Pfam" id="PF06258">
    <property type="entry name" value="Mito_fiss_Elm1"/>
    <property type="match status" value="1"/>
</dbReference>
<sequence>MAIDMSLSVLVLDEGSPGHLAQSEGVVQLMRRQGLNLQVEQVRVNNCLPGILRGLLRALMSLPWFNNVGLYLTSRLERLPQCSPDLIISSGGKSAFASLALRRRYGARNVFVGVPEPFPDHWFDLIISPVKRPFGVPFLVSGLIPNPVTPKQVQAAGENYWQQEWPGAPCWSILIGGNSKSHHYSEHDWQSLVNGINELGKRLGIRWLITTSRRTPDEVEQLLADQVEPAVVAEMVLYNRKPKRVVQPFLAASERVLVTQDSLTMASEALCSGRPVTLLSPEVLKVKPGSFFAEMIEYFPCLEGVERTPLSCLPGYQPSVNSCKAVASLDSLGPELLEALKLIRTPQPH</sequence>
<dbReference type="Proteomes" id="UP000810171">
    <property type="component" value="Unassembled WGS sequence"/>
</dbReference>
<comment type="caution">
    <text evidence="1">The sequence shown here is derived from an EMBL/GenBank/DDBJ whole genome shotgun (WGS) entry which is preliminary data.</text>
</comment>
<protein>
    <submittedName>
        <fullName evidence="1">Mitochondrial fission ELM1 family protein</fullName>
    </submittedName>
</protein>
<gene>
    <name evidence="1" type="ORF">H9C73_00490</name>
</gene>
<dbReference type="EMBL" id="JACVEW010000001">
    <property type="protein sequence ID" value="MBP0047197.1"/>
    <property type="molecule type" value="Genomic_DNA"/>
</dbReference>
<dbReference type="InterPro" id="IPR009367">
    <property type="entry name" value="Elm1-like"/>
</dbReference>
<keyword evidence="2" id="KW-1185">Reference proteome</keyword>
<accession>A0ABS3Z662</accession>
<name>A0ABS3Z662_9GAMM</name>
<reference evidence="1 2" key="1">
    <citation type="submission" date="2020-09" db="EMBL/GenBank/DDBJ databases">
        <authorList>
            <person name="Tanuku N.R.S."/>
        </authorList>
    </citation>
    <scope>NUCLEOTIDE SEQUENCE [LARGE SCALE GENOMIC DNA]</scope>
    <source>
        <strain evidence="1 2">AK62</strain>
    </source>
</reference>
<evidence type="ECO:0000313" key="1">
    <source>
        <dbReference type="EMBL" id="MBP0047197.1"/>
    </source>
</evidence>
<evidence type="ECO:0000313" key="2">
    <source>
        <dbReference type="Proteomes" id="UP000810171"/>
    </source>
</evidence>
<organism evidence="1 2">
    <name type="scientific">Marinobacterium alkalitolerans</name>
    <dbReference type="NCBI Taxonomy" id="1542925"/>
    <lineage>
        <taxon>Bacteria</taxon>
        <taxon>Pseudomonadati</taxon>
        <taxon>Pseudomonadota</taxon>
        <taxon>Gammaproteobacteria</taxon>
        <taxon>Oceanospirillales</taxon>
        <taxon>Oceanospirillaceae</taxon>
        <taxon>Marinobacterium</taxon>
    </lineage>
</organism>